<organism evidence="1 2">
    <name type="scientific">Tritrichomonas musculus</name>
    <dbReference type="NCBI Taxonomy" id="1915356"/>
    <lineage>
        <taxon>Eukaryota</taxon>
        <taxon>Metamonada</taxon>
        <taxon>Parabasalia</taxon>
        <taxon>Tritrichomonadida</taxon>
        <taxon>Tritrichomonadidae</taxon>
        <taxon>Tritrichomonas</taxon>
    </lineage>
</organism>
<comment type="caution">
    <text evidence="1">The sequence shown here is derived from an EMBL/GenBank/DDBJ whole genome shotgun (WGS) entry which is preliminary data.</text>
</comment>
<evidence type="ECO:0000313" key="1">
    <source>
        <dbReference type="EMBL" id="KAK8876100.1"/>
    </source>
</evidence>
<name>A0ABR2JGE3_9EUKA</name>
<gene>
    <name evidence="1" type="ORF">M9Y10_006286</name>
</gene>
<sequence length="70" mass="7860">MEYYLSKKIIVIAKDQYVVKGTLSQVTPGEIYISDYKMTTLANLEEPIAKGSDEDILIIPKFSVISMTSQ</sequence>
<evidence type="ECO:0000313" key="2">
    <source>
        <dbReference type="Proteomes" id="UP001470230"/>
    </source>
</evidence>
<dbReference type="Proteomes" id="UP001470230">
    <property type="component" value="Unassembled WGS sequence"/>
</dbReference>
<proteinExistence type="predicted"/>
<dbReference type="EMBL" id="JAPFFF010000012">
    <property type="protein sequence ID" value="KAK8876100.1"/>
    <property type="molecule type" value="Genomic_DNA"/>
</dbReference>
<reference evidence="1 2" key="1">
    <citation type="submission" date="2024-04" db="EMBL/GenBank/DDBJ databases">
        <title>Tritrichomonas musculus Genome.</title>
        <authorList>
            <person name="Alves-Ferreira E."/>
            <person name="Grigg M."/>
            <person name="Lorenzi H."/>
            <person name="Galac M."/>
        </authorList>
    </citation>
    <scope>NUCLEOTIDE SEQUENCE [LARGE SCALE GENOMIC DNA]</scope>
    <source>
        <strain evidence="1 2">EAF2021</strain>
    </source>
</reference>
<accession>A0ABR2JGE3</accession>
<evidence type="ECO:0008006" key="3">
    <source>
        <dbReference type="Google" id="ProtNLM"/>
    </source>
</evidence>
<protein>
    <recommendedName>
        <fullName evidence="3">LSM domain-containing protein</fullName>
    </recommendedName>
</protein>
<keyword evidence="2" id="KW-1185">Reference proteome</keyword>